<protein>
    <submittedName>
        <fullName evidence="1">Uncharacterized protein</fullName>
    </submittedName>
</protein>
<evidence type="ECO:0000313" key="1">
    <source>
        <dbReference type="EMBL" id="VUD70025.1"/>
    </source>
</evidence>
<keyword evidence="2" id="KW-1185">Reference proteome</keyword>
<evidence type="ECO:0000313" key="2">
    <source>
        <dbReference type="Proteomes" id="UP000410984"/>
    </source>
</evidence>
<dbReference type="AlphaFoldDB" id="A0A509E8U6"/>
<sequence>MPRNASRHATALSDWLAATDESALYADLDRPTGDLVTGYAETVTRFTPHGIDSEGGDGSFSVKTTPGGVVIEAWVFPDGTSGPIRVRSAPIPASLFRTMIVRPDIDLPDDIPF</sequence>
<dbReference type="EMBL" id="CABFPH010000004">
    <property type="protein sequence ID" value="VUD70025.1"/>
    <property type="molecule type" value="Genomic_DNA"/>
</dbReference>
<name>A0A509E8U6_9HYPH</name>
<accession>A0A509E8U6</accession>
<proteinExistence type="predicted"/>
<gene>
    <name evidence="1" type="ORF">MET9862_00586</name>
</gene>
<dbReference type="RefSeq" id="WP_142581606.1">
    <property type="nucleotide sequence ID" value="NZ_CABFPH010000004.1"/>
</dbReference>
<dbReference type="Proteomes" id="UP000410984">
    <property type="component" value="Unassembled WGS sequence"/>
</dbReference>
<reference evidence="1 2" key="1">
    <citation type="submission" date="2019-06" db="EMBL/GenBank/DDBJ databases">
        <authorList>
            <person name="Rodrigo-Torres L."/>
            <person name="Arahal R. D."/>
            <person name="Lucena T."/>
        </authorList>
    </citation>
    <scope>NUCLEOTIDE SEQUENCE [LARGE SCALE GENOMIC DNA]</scope>
    <source>
        <strain evidence="1 2">SB0023/3</strain>
    </source>
</reference>
<organism evidence="1 2">
    <name type="scientific">Methylobacterium symbioticum</name>
    <dbReference type="NCBI Taxonomy" id="2584084"/>
    <lineage>
        <taxon>Bacteria</taxon>
        <taxon>Pseudomonadati</taxon>
        <taxon>Pseudomonadota</taxon>
        <taxon>Alphaproteobacteria</taxon>
        <taxon>Hyphomicrobiales</taxon>
        <taxon>Methylobacteriaceae</taxon>
        <taxon>Methylobacterium</taxon>
    </lineage>
</organism>